<keyword evidence="1" id="KW-0812">Transmembrane</keyword>
<sequence>MSLAFRRGISTLIPPKVASPSVSFTPLPHCFIGSDGSCRRFLRQAPKRSGAGGEAHWPVREIPGPVFWEEPKRHAYVVLPQFSAVYADALGSTNGYNHEAIVHVIGFLLVLGYGQAYYFHLRMAYCTQYITMSVSLTFALGHHKNNAH</sequence>
<protein>
    <submittedName>
        <fullName evidence="2">Uncharacterized protein</fullName>
    </submittedName>
</protein>
<keyword evidence="1" id="KW-1133">Transmembrane helix</keyword>
<dbReference type="AlphaFoldDB" id="A0A292Q9Z2"/>
<dbReference type="Proteomes" id="UP001412239">
    <property type="component" value="Unassembled WGS sequence"/>
</dbReference>
<keyword evidence="3" id="KW-1185">Reference proteome</keyword>
<organism evidence="2 3">
    <name type="scientific">Tuber aestivum</name>
    <name type="common">summer truffle</name>
    <dbReference type="NCBI Taxonomy" id="59557"/>
    <lineage>
        <taxon>Eukaryota</taxon>
        <taxon>Fungi</taxon>
        <taxon>Dikarya</taxon>
        <taxon>Ascomycota</taxon>
        <taxon>Pezizomycotina</taxon>
        <taxon>Pezizomycetes</taxon>
        <taxon>Pezizales</taxon>
        <taxon>Tuberaceae</taxon>
        <taxon>Tuber</taxon>
    </lineage>
</organism>
<gene>
    <name evidence="2" type="ORF">GSTUAT00000082001</name>
</gene>
<keyword evidence="1" id="KW-0472">Membrane</keyword>
<proteinExistence type="predicted"/>
<feature type="transmembrane region" description="Helical" evidence="1">
    <location>
        <begin position="100"/>
        <end position="119"/>
    </location>
</feature>
<dbReference type="EMBL" id="LN890943">
    <property type="protein sequence ID" value="CUS15805.1"/>
    <property type="molecule type" value="Genomic_DNA"/>
</dbReference>
<evidence type="ECO:0000256" key="1">
    <source>
        <dbReference type="SAM" id="Phobius"/>
    </source>
</evidence>
<accession>A0A292Q9Z2</accession>
<evidence type="ECO:0000313" key="2">
    <source>
        <dbReference type="EMBL" id="CUS15805.1"/>
    </source>
</evidence>
<name>A0A292Q9Z2_9PEZI</name>
<evidence type="ECO:0000313" key="3">
    <source>
        <dbReference type="Proteomes" id="UP001412239"/>
    </source>
</evidence>
<reference evidence="2" key="1">
    <citation type="submission" date="2015-10" db="EMBL/GenBank/DDBJ databases">
        <authorList>
            <person name="Regsiter A."/>
            <person name="william w."/>
        </authorList>
    </citation>
    <scope>NUCLEOTIDE SEQUENCE</scope>
    <source>
        <strain evidence="2">Montdore</strain>
    </source>
</reference>